<accession>A0ABZ2XMI3</accession>
<dbReference type="Gene3D" id="3.60.21.10">
    <property type="match status" value="1"/>
</dbReference>
<dbReference type="RefSeq" id="WP_406644530.1">
    <property type="nucleotide sequence ID" value="NZ_CP123584.1"/>
</dbReference>
<gene>
    <name evidence="3" type="ORF">QEZ52_11690</name>
</gene>
<feature type="chain" id="PRO_5046291702" evidence="1">
    <location>
        <begin position="20"/>
        <end position="330"/>
    </location>
</feature>
<feature type="domain" description="Calcineurin-like phosphoesterase" evidence="2">
    <location>
        <begin position="45"/>
        <end position="236"/>
    </location>
</feature>
<dbReference type="InterPro" id="IPR051918">
    <property type="entry name" value="STPP_CPPED1"/>
</dbReference>
<feature type="signal peptide" evidence="1">
    <location>
        <begin position="1"/>
        <end position="19"/>
    </location>
</feature>
<dbReference type="CDD" id="cd00838">
    <property type="entry name" value="MPP_superfamily"/>
    <property type="match status" value="1"/>
</dbReference>
<reference evidence="3 4" key="1">
    <citation type="submission" date="2023-04" db="EMBL/GenBank/DDBJ databases">
        <title>Complete genome sequence of Alisedimentitalea scapharcae.</title>
        <authorList>
            <person name="Rong J.-C."/>
            <person name="Yi M.-L."/>
            <person name="Zhao Q."/>
        </authorList>
    </citation>
    <scope>NUCLEOTIDE SEQUENCE [LARGE SCALE GENOMIC DNA]</scope>
    <source>
        <strain evidence="3 4">KCTC 42119</strain>
    </source>
</reference>
<name>A0ABZ2XMI3_9RHOB</name>
<evidence type="ECO:0000259" key="2">
    <source>
        <dbReference type="Pfam" id="PF00149"/>
    </source>
</evidence>
<evidence type="ECO:0000256" key="1">
    <source>
        <dbReference type="SAM" id="SignalP"/>
    </source>
</evidence>
<dbReference type="Proteomes" id="UP001623232">
    <property type="component" value="Chromosome"/>
</dbReference>
<dbReference type="PANTHER" id="PTHR43143">
    <property type="entry name" value="METALLOPHOSPHOESTERASE, CALCINEURIN SUPERFAMILY"/>
    <property type="match status" value="1"/>
</dbReference>
<organism evidence="3 4">
    <name type="scientific">Aliisedimentitalea scapharcae</name>
    <dbReference type="NCBI Taxonomy" id="1524259"/>
    <lineage>
        <taxon>Bacteria</taxon>
        <taxon>Pseudomonadati</taxon>
        <taxon>Pseudomonadota</taxon>
        <taxon>Alphaproteobacteria</taxon>
        <taxon>Rhodobacterales</taxon>
        <taxon>Roseobacteraceae</taxon>
        <taxon>Aliisedimentitalea</taxon>
    </lineage>
</organism>
<proteinExistence type="predicted"/>
<evidence type="ECO:0000313" key="3">
    <source>
        <dbReference type="EMBL" id="WZK87293.1"/>
    </source>
</evidence>
<dbReference type="InterPro" id="IPR029052">
    <property type="entry name" value="Metallo-depent_PP-like"/>
</dbReference>
<keyword evidence="1" id="KW-0732">Signal</keyword>
<dbReference type="Pfam" id="PF00149">
    <property type="entry name" value="Metallophos"/>
    <property type="match status" value="1"/>
</dbReference>
<dbReference type="PANTHER" id="PTHR43143:SF1">
    <property type="entry name" value="SERINE_THREONINE-PROTEIN PHOSPHATASE CPPED1"/>
    <property type="match status" value="1"/>
</dbReference>
<evidence type="ECO:0000313" key="4">
    <source>
        <dbReference type="Proteomes" id="UP001623232"/>
    </source>
</evidence>
<dbReference type="EMBL" id="CP123584">
    <property type="protein sequence ID" value="WZK87293.1"/>
    <property type="molecule type" value="Genomic_DNA"/>
</dbReference>
<dbReference type="InterPro" id="IPR004843">
    <property type="entry name" value="Calcineurin-like_PHP"/>
</dbReference>
<dbReference type="SUPFAM" id="SSF56300">
    <property type="entry name" value="Metallo-dependent phosphatases"/>
    <property type="match status" value="1"/>
</dbReference>
<sequence>MKSLLFASTLAVMLPSLGAADGSDPKPWTHQNFDADPGKFTFAIHADLTGGERPGIFATAMAQLNLLRPDFVISVGDLIEGGEIQRDQFEAEWEAYDNRVRSFPGPIFYVGGNHDLSTDLSREVWAERYGPTYYHFRYKNVLFLVLDTEDTSPADRVEIAKARAKAIMIYQSDGPEAFAQTEYANLAHRTAGTIGDDQRNYFLEAIEHNTDVRWTFLFLHKPAWQHRVKTPFASIEAALSERPYTVFNGHVQAYGHEVRNGRDYVQLATTGGEQFPDLGLSEDHVTLVTMTNTGPNIANLMLSGIRDKTGAIPRDGGDLCFSVERCGDDQ</sequence>
<keyword evidence="4" id="KW-1185">Reference proteome</keyword>
<protein>
    <submittedName>
        <fullName evidence="3">Metallophosphoesterase family protein</fullName>
    </submittedName>
</protein>